<keyword evidence="2" id="KW-0378">Hydrolase</keyword>
<evidence type="ECO:0000313" key="8">
    <source>
        <dbReference type="Proteomes" id="UP001056201"/>
    </source>
</evidence>
<proteinExistence type="inferred from homology"/>
<dbReference type="InterPro" id="IPR036152">
    <property type="entry name" value="Asp/glu_Ase-like_sf"/>
</dbReference>
<evidence type="ECO:0000259" key="6">
    <source>
        <dbReference type="Pfam" id="PF17763"/>
    </source>
</evidence>
<evidence type="ECO:0000313" key="7">
    <source>
        <dbReference type="EMBL" id="URI11184.1"/>
    </source>
</evidence>
<dbReference type="InterPro" id="IPR004550">
    <property type="entry name" value="AsnASE_II"/>
</dbReference>
<protein>
    <submittedName>
        <fullName evidence="7">Asparaginase</fullName>
    </submittedName>
</protein>
<dbReference type="Pfam" id="PF00710">
    <property type="entry name" value="Asparaginase"/>
    <property type="match status" value="1"/>
</dbReference>
<evidence type="ECO:0000256" key="4">
    <source>
        <dbReference type="PROSITE-ProRule" id="PRU10100"/>
    </source>
</evidence>
<gene>
    <name evidence="7" type="ORF">MW290_19690</name>
</gene>
<sequence>MQNAQTALDKVVILGTGGTIAGTAADAGDTVGYTAGQLGVAQLVTAVPALAGQPLEAEQVAQLDSKDMRFDVWLQLATRLAHHLARPEVVGVVVTHGTDTLEETAFFLQQVLAPAKPVVLVAAMRPATALLADGPQNLLDAVLLARTPGCQGVLALLGGTVHAGGEVRKTHTYRLDAFGSGDAGPLAYVEADRVRALRPWPAPRAGAVERLAGLQSAPQPWPWVEIVTSAAGADGRAVQALQAAGVAGLVVAGTGNGTLHEALEAALRSAEVAGVQVLRCSRCLAGSVIEVPGALPAAGALTPQQARVALLLRLLHVD</sequence>
<organism evidence="7 8">
    <name type="scientific">Aquincola tertiaricarbonis</name>
    <dbReference type="NCBI Taxonomy" id="391953"/>
    <lineage>
        <taxon>Bacteria</taxon>
        <taxon>Pseudomonadati</taxon>
        <taxon>Pseudomonadota</taxon>
        <taxon>Betaproteobacteria</taxon>
        <taxon>Burkholderiales</taxon>
        <taxon>Sphaerotilaceae</taxon>
        <taxon>Aquincola</taxon>
    </lineage>
</organism>
<feature type="active site" evidence="4">
    <location>
        <position position="98"/>
    </location>
</feature>
<dbReference type="InterPro" id="IPR027475">
    <property type="entry name" value="Asparaginase/glutaminase_AS2"/>
</dbReference>
<evidence type="ECO:0000256" key="1">
    <source>
        <dbReference type="ARBA" id="ARBA00010518"/>
    </source>
</evidence>
<dbReference type="InterPro" id="IPR006034">
    <property type="entry name" value="Asparaginase/glutaminase-like"/>
</dbReference>
<accession>A0ABY4SFC9</accession>
<dbReference type="Pfam" id="PF17763">
    <property type="entry name" value="Asparaginase_C"/>
    <property type="match status" value="1"/>
</dbReference>
<dbReference type="PROSITE" id="PS00144">
    <property type="entry name" value="ASN_GLN_ASE_1"/>
    <property type="match status" value="1"/>
</dbReference>
<dbReference type="InterPro" id="IPR027474">
    <property type="entry name" value="L-asparaginase_N"/>
</dbReference>
<reference evidence="7" key="1">
    <citation type="submission" date="2022-05" db="EMBL/GenBank/DDBJ databases">
        <title>An RpoN-dependent PEP-CTERM gene is involved in floc formation of an Aquincola tertiaricarbonis strain.</title>
        <authorList>
            <person name="Qiu D."/>
            <person name="Xia M."/>
        </authorList>
    </citation>
    <scope>NUCLEOTIDE SEQUENCE</scope>
    <source>
        <strain evidence="7">RN12</strain>
    </source>
</reference>
<dbReference type="PIRSF" id="PIRSF001220">
    <property type="entry name" value="L-ASNase_gatD"/>
    <property type="match status" value="1"/>
</dbReference>
<dbReference type="Proteomes" id="UP001056201">
    <property type="component" value="Chromosome 2"/>
</dbReference>
<evidence type="ECO:0000256" key="2">
    <source>
        <dbReference type="ARBA" id="ARBA00022801"/>
    </source>
</evidence>
<feature type="domain" description="Asparaginase/glutaminase C-terminal" evidence="6">
    <location>
        <begin position="224"/>
        <end position="314"/>
    </location>
</feature>
<dbReference type="InterPro" id="IPR037152">
    <property type="entry name" value="L-asparaginase_N_sf"/>
</dbReference>
<name>A0ABY4SFC9_AQUTE</name>
<dbReference type="PIRSF" id="PIRSF500176">
    <property type="entry name" value="L_ASNase"/>
    <property type="match status" value="1"/>
</dbReference>
<dbReference type="Gene3D" id="3.40.50.1170">
    <property type="entry name" value="L-asparaginase, N-terminal domain"/>
    <property type="match status" value="1"/>
</dbReference>
<evidence type="ECO:0000259" key="5">
    <source>
        <dbReference type="Pfam" id="PF00710"/>
    </source>
</evidence>
<dbReference type="PROSITE" id="PS00917">
    <property type="entry name" value="ASN_GLN_ASE_2"/>
    <property type="match status" value="1"/>
</dbReference>
<dbReference type="InterPro" id="IPR020827">
    <property type="entry name" value="Asparaginase/glutaminase_AS1"/>
</dbReference>
<feature type="domain" description="L-asparaginase N-terminal" evidence="5">
    <location>
        <begin position="10"/>
        <end position="198"/>
    </location>
</feature>
<dbReference type="CDD" id="cd08964">
    <property type="entry name" value="L-asparaginase_II"/>
    <property type="match status" value="1"/>
</dbReference>
<dbReference type="RefSeq" id="WP_250199384.1">
    <property type="nucleotide sequence ID" value="NZ_CP097636.1"/>
</dbReference>
<evidence type="ECO:0000256" key="3">
    <source>
        <dbReference type="PROSITE-ProRule" id="PRU10099"/>
    </source>
</evidence>
<comment type="similarity">
    <text evidence="1">Belongs to the asparaginase 1 family.</text>
</comment>
<keyword evidence="8" id="KW-1185">Reference proteome</keyword>
<dbReference type="PANTHER" id="PTHR11707:SF28">
    <property type="entry name" value="60 KDA LYSOPHOSPHOLIPASE"/>
    <property type="match status" value="1"/>
</dbReference>
<dbReference type="PRINTS" id="PR00139">
    <property type="entry name" value="ASNGLNASE"/>
</dbReference>
<dbReference type="SUPFAM" id="SSF53774">
    <property type="entry name" value="Glutaminase/Asparaginase"/>
    <property type="match status" value="1"/>
</dbReference>
<dbReference type="InterPro" id="IPR040919">
    <property type="entry name" value="Asparaginase_C"/>
</dbReference>
<dbReference type="Gene3D" id="3.40.50.40">
    <property type="match status" value="1"/>
</dbReference>
<dbReference type="PANTHER" id="PTHR11707">
    <property type="entry name" value="L-ASPARAGINASE"/>
    <property type="match status" value="1"/>
</dbReference>
<dbReference type="InterPro" id="IPR027473">
    <property type="entry name" value="L-asparaginase_C"/>
</dbReference>
<dbReference type="SMART" id="SM00870">
    <property type="entry name" value="Asparaginase"/>
    <property type="match status" value="1"/>
</dbReference>
<dbReference type="EMBL" id="CP097636">
    <property type="protein sequence ID" value="URI11184.1"/>
    <property type="molecule type" value="Genomic_DNA"/>
</dbReference>
<dbReference type="PROSITE" id="PS51732">
    <property type="entry name" value="ASN_GLN_ASE_3"/>
    <property type="match status" value="1"/>
</dbReference>
<feature type="active site" evidence="3">
    <location>
        <position position="19"/>
    </location>
</feature>